<name>A0A7J9NPC9_METMI</name>
<protein>
    <submittedName>
        <fullName evidence="1">Uncharacterized protein</fullName>
    </submittedName>
</protein>
<evidence type="ECO:0000313" key="2">
    <source>
        <dbReference type="Proteomes" id="UP000563838"/>
    </source>
</evidence>
<dbReference type="Proteomes" id="UP000563838">
    <property type="component" value="Unassembled WGS sequence"/>
</dbReference>
<comment type="caution">
    <text evidence="1">The sequence shown here is derived from an EMBL/GenBank/DDBJ whole genome shotgun (WGS) entry which is preliminary data.</text>
</comment>
<sequence length="93" mass="10686">MDYRLHRNCICRTLCNSSAYTGLGIRRFFRMGLTSDEIKNIIKREAGSEVTDEEIAKLSEELSENIIDARGKRSFYGARRSSRMGRGFGRGRF</sequence>
<evidence type="ECO:0000313" key="1">
    <source>
        <dbReference type="EMBL" id="MBA2840852.1"/>
    </source>
</evidence>
<reference evidence="1 2" key="1">
    <citation type="submission" date="2020-07" db="EMBL/GenBank/DDBJ databases">
        <title>Genomic Encyclopedia of Type Strains, Phase IV (KMG-V): Genome sequencing to study the core and pangenomes of soil and plant-associated prokaryotes.</title>
        <authorList>
            <person name="Whitman W."/>
        </authorList>
    </citation>
    <scope>NUCLEOTIDE SEQUENCE [LARGE SCALE GENOMIC DNA]</scope>
    <source>
        <strain evidence="1 2">A4</strain>
    </source>
</reference>
<dbReference type="AlphaFoldDB" id="A0A7J9NPC9"/>
<proteinExistence type="predicted"/>
<gene>
    <name evidence="1" type="ORF">HNP87_001384</name>
</gene>
<dbReference type="EMBL" id="JACDUI010000002">
    <property type="protein sequence ID" value="MBA2840852.1"/>
    <property type="molecule type" value="Genomic_DNA"/>
</dbReference>
<dbReference type="RefSeq" id="WP_181488643.1">
    <property type="nucleotide sequence ID" value="NZ_JACDUI010000002.1"/>
</dbReference>
<accession>A0A7J9NPC9</accession>
<organism evidence="1 2">
    <name type="scientific">Methanococcus maripaludis</name>
    <name type="common">Methanococcus deltae</name>
    <dbReference type="NCBI Taxonomy" id="39152"/>
    <lineage>
        <taxon>Archaea</taxon>
        <taxon>Methanobacteriati</taxon>
        <taxon>Methanobacteriota</taxon>
        <taxon>Methanomada group</taxon>
        <taxon>Methanococci</taxon>
        <taxon>Methanococcales</taxon>
        <taxon>Methanococcaceae</taxon>
        <taxon>Methanococcus</taxon>
    </lineage>
</organism>